<feature type="transmembrane region" description="Helical" evidence="1">
    <location>
        <begin position="242"/>
        <end position="261"/>
    </location>
</feature>
<accession>A0AA86USE7</accession>
<dbReference type="EMBL" id="CATOUU010000960">
    <property type="protein sequence ID" value="CAI9962891.1"/>
    <property type="molecule type" value="Genomic_DNA"/>
</dbReference>
<reference evidence="3 4" key="2">
    <citation type="submission" date="2024-07" db="EMBL/GenBank/DDBJ databases">
        <authorList>
            <person name="Akdeniz Z."/>
        </authorList>
    </citation>
    <scope>NUCLEOTIDE SEQUENCE [LARGE SCALE GENOMIC DNA]</scope>
</reference>
<keyword evidence="4" id="KW-1185">Reference proteome</keyword>
<evidence type="ECO:0000256" key="1">
    <source>
        <dbReference type="SAM" id="Phobius"/>
    </source>
</evidence>
<evidence type="ECO:0000313" key="4">
    <source>
        <dbReference type="Proteomes" id="UP001642409"/>
    </source>
</evidence>
<evidence type="ECO:0000313" key="2">
    <source>
        <dbReference type="EMBL" id="CAI9962891.1"/>
    </source>
</evidence>
<reference evidence="2" key="1">
    <citation type="submission" date="2023-06" db="EMBL/GenBank/DDBJ databases">
        <authorList>
            <person name="Kurt Z."/>
        </authorList>
    </citation>
    <scope>NUCLEOTIDE SEQUENCE</scope>
</reference>
<evidence type="ECO:0000313" key="3">
    <source>
        <dbReference type="EMBL" id="CAL6031655.1"/>
    </source>
</evidence>
<dbReference type="EMBL" id="CAXDID020000120">
    <property type="protein sequence ID" value="CAL6031655.1"/>
    <property type="molecule type" value="Genomic_DNA"/>
</dbReference>
<organism evidence="2">
    <name type="scientific">Hexamita inflata</name>
    <dbReference type="NCBI Taxonomy" id="28002"/>
    <lineage>
        <taxon>Eukaryota</taxon>
        <taxon>Metamonada</taxon>
        <taxon>Diplomonadida</taxon>
        <taxon>Hexamitidae</taxon>
        <taxon>Hexamitinae</taxon>
        <taxon>Hexamita</taxon>
    </lineage>
</organism>
<keyword evidence="1" id="KW-0472">Membrane</keyword>
<name>A0AA86USE7_9EUKA</name>
<keyword evidence="1" id="KW-0812">Transmembrane</keyword>
<feature type="transmembrane region" description="Helical" evidence="1">
    <location>
        <begin position="175"/>
        <end position="197"/>
    </location>
</feature>
<gene>
    <name evidence="3" type="ORF">HINF_LOCUS34109</name>
    <name evidence="2" type="ORF">HINF_LOCUS50536</name>
</gene>
<dbReference type="AlphaFoldDB" id="A0AA86USE7"/>
<comment type="caution">
    <text evidence="2">The sequence shown here is derived from an EMBL/GenBank/DDBJ whole genome shotgun (WGS) entry which is preliminary data.</text>
</comment>
<dbReference type="Proteomes" id="UP001642409">
    <property type="component" value="Unassembled WGS sequence"/>
</dbReference>
<sequence length="306" mass="36567">MNELIQLYKIFQIIQVKILVACKFQIEQELSYSNYFLNSDQELATHRIQVIDQPQTFTLLIFYFTSNSMCKLQVTARIKYRIKEVLAREHTKALMIFKSDLYLLALQKFYKISHFNNIIRESLETQYFLAQSSCSQSTVASVPKPCLQFSLNMNFQLEAQIIQKQYQLNYQYYSVLYEIISINFIFFHLLFFQGYILNPLQELFTRGQVQRACQSIQRFKFILTFRFSFGATYVQFMYCQKLLLYVLLNINITLVKLFTLIQVSVQCPQIFWNSPQKLIFQCYLEVNKKLYELQVVQMQISVFPYF</sequence>
<protein>
    <submittedName>
        <fullName evidence="3">Hypothetical_protein</fullName>
    </submittedName>
</protein>
<proteinExistence type="predicted"/>
<keyword evidence="1" id="KW-1133">Transmembrane helix</keyword>